<dbReference type="InterPro" id="IPR013876">
    <property type="entry name" value="TFIIH_BTF_p62_N"/>
</dbReference>
<evidence type="ECO:0000313" key="9">
    <source>
        <dbReference type="EMBL" id="KAJ2788277.1"/>
    </source>
</evidence>
<dbReference type="SMART" id="SM00751">
    <property type="entry name" value="BSD"/>
    <property type="match status" value="2"/>
</dbReference>
<dbReference type="Pfam" id="PF08567">
    <property type="entry name" value="PH_TFIIH"/>
    <property type="match status" value="1"/>
</dbReference>
<feature type="domain" description="BSD" evidence="8">
    <location>
        <begin position="249"/>
        <end position="301"/>
    </location>
</feature>
<evidence type="ECO:0000259" key="8">
    <source>
        <dbReference type="PROSITE" id="PS50858"/>
    </source>
</evidence>
<name>A0A9W8HNX7_9FUNG</name>
<evidence type="ECO:0000256" key="2">
    <source>
        <dbReference type="ARBA" id="ARBA00009448"/>
    </source>
</evidence>
<feature type="compositionally biased region" description="Polar residues" evidence="7">
    <location>
        <begin position="437"/>
        <end position="447"/>
    </location>
</feature>
<comment type="caution">
    <text evidence="9">The sequence shown here is derived from an EMBL/GenBank/DDBJ whole genome shotgun (WGS) entry which is preliminary data.</text>
</comment>
<dbReference type="AlphaFoldDB" id="A0A9W8HNX7"/>
<evidence type="ECO:0000256" key="7">
    <source>
        <dbReference type="SAM" id="MobiDB-lite"/>
    </source>
</evidence>
<dbReference type="PROSITE" id="PS50858">
    <property type="entry name" value="BSD"/>
    <property type="match status" value="2"/>
</dbReference>
<feature type="compositionally biased region" description="Low complexity" evidence="7">
    <location>
        <begin position="146"/>
        <end position="162"/>
    </location>
</feature>
<keyword evidence="5" id="KW-0804">Transcription</keyword>
<dbReference type="Gene3D" id="6.10.140.1200">
    <property type="match status" value="1"/>
</dbReference>
<dbReference type="InterPro" id="IPR035925">
    <property type="entry name" value="BSD_dom_sf"/>
</dbReference>
<dbReference type="InterPro" id="IPR005607">
    <property type="entry name" value="BSD_dom"/>
</dbReference>
<evidence type="ECO:0000256" key="3">
    <source>
        <dbReference type="ARBA" id="ARBA00022737"/>
    </source>
</evidence>
<dbReference type="Gene3D" id="2.30.29.30">
    <property type="entry name" value="Pleckstrin-homology domain (PH domain)/Phosphotyrosine-binding domain (PTB)"/>
    <property type="match status" value="1"/>
</dbReference>
<comment type="subcellular location">
    <subcellularLocation>
        <location evidence="1">Nucleus</location>
    </subcellularLocation>
</comment>
<dbReference type="OrthoDB" id="360521at2759"/>
<dbReference type="SUPFAM" id="SSF140383">
    <property type="entry name" value="BSD domain-like"/>
    <property type="match status" value="2"/>
</dbReference>
<dbReference type="GO" id="GO:0006289">
    <property type="term" value="P:nucleotide-excision repair"/>
    <property type="evidence" value="ECO:0007669"/>
    <property type="project" value="InterPro"/>
</dbReference>
<dbReference type="InterPro" id="IPR011993">
    <property type="entry name" value="PH-like_dom_sf"/>
</dbReference>
<keyword evidence="6" id="KW-0539">Nucleus</keyword>
<evidence type="ECO:0000256" key="6">
    <source>
        <dbReference type="ARBA" id="ARBA00023242"/>
    </source>
</evidence>
<gene>
    <name evidence="9" type="primary">TFB1</name>
    <name evidence="9" type="ORF">GGI15_000082</name>
</gene>
<dbReference type="Pfam" id="PF03909">
    <property type="entry name" value="BSD"/>
    <property type="match status" value="1"/>
</dbReference>
<dbReference type="CDD" id="cd13229">
    <property type="entry name" value="PH_TFIIH"/>
    <property type="match status" value="1"/>
</dbReference>
<keyword evidence="10" id="KW-1185">Reference proteome</keyword>
<proteinExistence type="inferred from homology"/>
<evidence type="ECO:0000313" key="10">
    <source>
        <dbReference type="Proteomes" id="UP001140172"/>
    </source>
</evidence>
<keyword evidence="3" id="KW-0677">Repeat</keyword>
<evidence type="ECO:0000256" key="1">
    <source>
        <dbReference type="ARBA" id="ARBA00004123"/>
    </source>
</evidence>
<sequence>MLLIPGEVIHHSSETVYNRDDGKLLVTNKRLAWCRNGAERPTCEVLFENFLTQQVSTAASKKVRLRISAQNPESATGSEPIVLTFNWSNPNSVAAKADREELLAALAMFTPRRSQASGAAAAGTGQSVGATSANAAPAGPSARPQGVNAGTSSNAAAGGSLTSQNNTKFSSVKIGRIPASAEEIKIRQEVLSKNEDLSKLHNTLVIAGLISEDEFWSTRKNILETQAIQMQLRKGSSSTWLDLAPNTQTSGDFRYTITPNVARRIFTEFPQVKKAYIANVPHKVAEKEFWKRFVTSQFFNRGRTADGSRGSRDTIFDECTLEEDAVFGNTNRYDLAYLTGLLDLTRTQEDSIETGNAPDFTMRPSLVDNKLPLFRRFNHHSELVLQSVLNSKRKHIEIEHTAADRALRDATILEDLEIPEPEKKIKLSIQDRSRYFTSMSKGGSDSQADPDMQDAGPMDIDSVHTALKVSFNISRSIEGYGDTQKTIANLSRSAQLVGLQKRPNRIKELNIPDELMKAIAECHGAGTEMLRHLWLLMRLPSTPERWQRGEKIVTAFSNVQQRIRETIAKANTMESKNPKLGSTVEKMLQPITESLDTGKKAFAGRGKPKSAR</sequence>
<evidence type="ECO:0000256" key="4">
    <source>
        <dbReference type="ARBA" id="ARBA00023015"/>
    </source>
</evidence>
<dbReference type="Proteomes" id="UP001140172">
    <property type="component" value="Unassembled WGS sequence"/>
</dbReference>
<organism evidence="9 10">
    <name type="scientific">Coemansia interrupta</name>
    <dbReference type="NCBI Taxonomy" id="1126814"/>
    <lineage>
        <taxon>Eukaryota</taxon>
        <taxon>Fungi</taxon>
        <taxon>Fungi incertae sedis</taxon>
        <taxon>Zoopagomycota</taxon>
        <taxon>Kickxellomycotina</taxon>
        <taxon>Kickxellomycetes</taxon>
        <taxon>Kickxellales</taxon>
        <taxon>Kickxellaceae</taxon>
        <taxon>Coemansia</taxon>
    </lineage>
</organism>
<feature type="region of interest" description="Disordered" evidence="7">
    <location>
        <begin position="437"/>
        <end position="456"/>
    </location>
</feature>
<feature type="compositionally biased region" description="Low complexity" evidence="7">
    <location>
        <begin position="117"/>
        <end position="133"/>
    </location>
</feature>
<dbReference type="SUPFAM" id="SSF50729">
    <property type="entry name" value="PH domain-like"/>
    <property type="match status" value="1"/>
</dbReference>
<feature type="region of interest" description="Disordered" evidence="7">
    <location>
        <begin position="117"/>
        <end position="162"/>
    </location>
</feature>
<protein>
    <submittedName>
        <fullName evidence="9">RNA polymerase II transcription factor B subunit 1</fullName>
    </submittedName>
</protein>
<feature type="domain" description="BSD" evidence="8">
    <location>
        <begin position="182"/>
        <end position="227"/>
    </location>
</feature>
<dbReference type="EMBL" id="JANBUM010000003">
    <property type="protein sequence ID" value="KAJ2788277.1"/>
    <property type="molecule type" value="Genomic_DNA"/>
</dbReference>
<dbReference type="PANTHER" id="PTHR12856">
    <property type="entry name" value="TRANSCRIPTION INITIATION FACTOR IIH-RELATED"/>
    <property type="match status" value="1"/>
</dbReference>
<reference evidence="9" key="1">
    <citation type="submission" date="2022-07" db="EMBL/GenBank/DDBJ databases">
        <title>Phylogenomic reconstructions and comparative analyses of Kickxellomycotina fungi.</title>
        <authorList>
            <person name="Reynolds N.K."/>
            <person name="Stajich J.E."/>
            <person name="Barry K."/>
            <person name="Grigoriev I.V."/>
            <person name="Crous P."/>
            <person name="Smith M.E."/>
        </authorList>
    </citation>
    <scope>NUCLEOTIDE SEQUENCE</scope>
    <source>
        <strain evidence="9">BCRC 34489</strain>
    </source>
</reference>
<dbReference type="GO" id="GO:0000439">
    <property type="term" value="C:transcription factor TFIIH core complex"/>
    <property type="evidence" value="ECO:0007669"/>
    <property type="project" value="InterPro"/>
</dbReference>
<dbReference type="GO" id="GO:0006351">
    <property type="term" value="P:DNA-templated transcription"/>
    <property type="evidence" value="ECO:0007669"/>
    <property type="project" value="InterPro"/>
</dbReference>
<dbReference type="InterPro" id="IPR027079">
    <property type="entry name" value="Tfb1/GTF2H1"/>
</dbReference>
<accession>A0A9W8HNX7</accession>
<keyword evidence="4" id="KW-0805">Transcription regulation</keyword>
<comment type="similarity">
    <text evidence="2">Belongs to the TFB1 family.</text>
</comment>
<evidence type="ECO:0000256" key="5">
    <source>
        <dbReference type="ARBA" id="ARBA00023163"/>
    </source>
</evidence>